<keyword evidence="2" id="KW-1185">Reference proteome</keyword>
<gene>
    <name evidence="1" type="ORF">WISP_123895</name>
</gene>
<sequence>MITEENIYLFLSTEETLMLAMEIAPNVIESQQSKIPEVLNVTGNITVHGQTNMMSSSMSALEAGRKAVLGEQKPVQHGDCAAEGCLELLP</sequence>
<reference evidence="1" key="1">
    <citation type="submission" date="2019-10" db="EMBL/GenBank/DDBJ databases">
        <authorList>
            <person name="Soares A.E.R."/>
            <person name="Aleixo A."/>
            <person name="Schneider P."/>
            <person name="Miyaki C.Y."/>
            <person name="Schneider M.P."/>
            <person name="Mello C."/>
            <person name="Vasconcelos A.T.R."/>
        </authorList>
    </citation>
    <scope>NUCLEOTIDE SEQUENCE</scope>
    <source>
        <tissue evidence="1">Muscle</tissue>
    </source>
</reference>
<evidence type="ECO:0000313" key="1">
    <source>
        <dbReference type="EMBL" id="KAJ7407933.1"/>
    </source>
</evidence>
<protein>
    <submittedName>
        <fullName evidence="1">Uncharacterized protein</fullName>
    </submittedName>
</protein>
<accession>A0ABQ9CXR6</accession>
<evidence type="ECO:0000313" key="2">
    <source>
        <dbReference type="Proteomes" id="UP001145742"/>
    </source>
</evidence>
<name>A0ABQ9CXR6_9PASS</name>
<proteinExistence type="predicted"/>
<organism evidence="1 2">
    <name type="scientific">Willisornis vidua</name>
    <name type="common">Xingu scale-backed antbird</name>
    <dbReference type="NCBI Taxonomy" id="1566151"/>
    <lineage>
        <taxon>Eukaryota</taxon>
        <taxon>Metazoa</taxon>
        <taxon>Chordata</taxon>
        <taxon>Craniata</taxon>
        <taxon>Vertebrata</taxon>
        <taxon>Euteleostomi</taxon>
        <taxon>Archelosauria</taxon>
        <taxon>Archosauria</taxon>
        <taxon>Dinosauria</taxon>
        <taxon>Saurischia</taxon>
        <taxon>Theropoda</taxon>
        <taxon>Coelurosauria</taxon>
        <taxon>Aves</taxon>
        <taxon>Neognathae</taxon>
        <taxon>Neoaves</taxon>
        <taxon>Telluraves</taxon>
        <taxon>Australaves</taxon>
        <taxon>Passeriformes</taxon>
        <taxon>Thamnophilidae</taxon>
        <taxon>Willisornis</taxon>
    </lineage>
</organism>
<dbReference type="Proteomes" id="UP001145742">
    <property type="component" value="Unassembled WGS sequence"/>
</dbReference>
<comment type="caution">
    <text evidence="1">The sequence shown here is derived from an EMBL/GenBank/DDBJ whole genome shotgun (WGS) entry which is preliminary data.</text>
</comment>
<dbReference type="EMBL" id="WHWB01034575">
    <property type="protein sequence ID" value="KAJ7407933.1"/>
    <property type="molecule type" value="Genomic_DNA"/>
</dbReference>